<dbReference type="PANTHER" id="PTHR31710">
    <property type="entry name" value="GB|AAF16529.1-RELATED"/>
    <property type="match status" value="1"/>
</dbReference>
<sequence>MATQIMQKIYSVLMIVVLFTMMVSTYASTVEVCVKHCVPNQCMKISKKATIPLCENACKKLCNQNKFSDEKFYVMPPGDLCEGFFGLLCNN</sequence>
<evidence type="ECO:0000313" key="2">
    <source>
        <dbReference type="EMBL" id="KAG7585321.1"/>
    </source>
</evidence>
<organism evidence="2 3">
    <name type="scientific">Arabidopsis thaliana x Arabidopsis arenosa</name>
    <dbReference type="NCBI Taxonomy" id="1240361"/>
    <lineage>
        <taxon>Eukaryota</taxon>
        <taxon>Viridiplantae</taxon>
        <taxon>Streptophyta</taxon>
        <taxon>Embryophyta</taxon>
        <taxon>Tracheophyta</taxon>
        <taxon>Spermatophyta</taxon>
        <taxon>Magnoliopsida</taxon>
        <taxon>eudicotyledons</taxon>
        <taxon>Gunneridae</taxon>
        <taxon>Pentapetalae</taxon>
        <taxon>rosids</taxon>
        <taxon>malvids</taxon>
        <taxon>Brassicales</taxon>
        <taxon>Brassicaceae</taxon>
        <taxon>Camelineae</taxon>
        <taxon>Arabidopsis</taxon>
    </lineage>
</organism>
<reference evidence="2 3" key="1">
    <citation type="submission" date="2020-12" db="EMBL/GenBank/DDBJ databases">
        <title>Concerted genomic and epigenomic changes stabilize Arabidopsis allopolyploids.</title>
        <authorList>
            <person name="Chen Z."/>
        </authorList>
    </citation>
    <scope>NUCLEOTIDE SEQUENCE [LARGE SCALE GENOMIC DNA]</scope>
    <source>
        <strain evidence="2">Allo738</strain>
        <tissue evidence="2">Leaf</tissue>
    </source>
</reference>
<feature type="signal peptide" evidence="1">
    <location>
        <begin position="1"/>
        <end position="27"/>
    </location>
</feature>
<gene>
    <name evidence="2" type="ORF">ISN45_Aa02g006850</name>
</gene>
<dbReference type="PANTHER" id="PTHR31710:SF39">
    <property type="entry name" value="PLANT THIONIN FAMILY PROTEIN"/>
    <property type="match status" value="1"/>
</dbReference>
<dbReference type="EMBL" id="JAEFBK010000007">
    <property type="protein sequence ID" value="KAG7585321.1"/>
    <property type="molecule type" value="Genomic_DNA"/>
</dbReference>
<dbReference type="Proteomes" id="UP000694240">
    <property type="component" value="Chromosome 7"/>
</dbReference>
<keyword evidence="1" id="KW-0732">Signal</keyword>
<feature type="chain" id="PRO_5035829324" description="Plant thionin family protein" evidence="1">
    <location>
        <begin position="28"/>
        <end position="91"/>
    </location>
</feature>
<proteinExistence type="predicted"/>
<evidence type="ECO:0000313" key="3">
    <source>
        <dbReference type="Proteomes" id="UP000694240"/>
    </source>
</evidence>
<name>A0A8T2BNN6_9BRAS</name>
<accession>A0A8T2BNN6</accession>
<keyword evidence="3" id="KW-1185">Reference proteome</keyword>
<dbReference type="AlphaFoldDB" id="A0A8T2BNN6"/>
<evidence type="ECO:0008006" key="4">
    <source>
        <dbReference type="Google" id="ProtNLM"/>
    </source>
</evidence>
<evidence type="ECO:0000256" key="1">
    <source>
        <dbReference type="SAM" id="SignalP"/>
    </source>
</evidence>
<protein>
    <recommendedName>
        <fullName evidence="4">Plant thionin family protein</fullName>
    </recommendedName>
</protein>
<comment type="caution">
    <text evidence="2">The sequence shown here is derived from an EMBL/GenBank/DDBJ whole genome shotgun (WGS) entry which is preliminary data.</text>
</comment>